<feature type="domain" description="Autotransporter" evidence="2">
    <location>
        <begin position="497"/>
        <end position="769"/>
    </location>
</feature>
<keyword evidence="1" id="KW-0732">Signal</keyword>
<evidence type="ECO:0000259" key="2">
    <source>
        <dbReference type="PROSITE" id="PS51208"/>
    </source>
</evidence>
<dbReference type="InterPro" id="IPR012332">
    <property type="entry name" value="Autotransporter_pectin_lyase_C"/>
</dbReference>
<dbReference type="InterPro" id="IPR036709">
    <property type="entry name" value="Autotransporte_beta_dom_sf"/>
</dbReference>
<sequence>MVLSKRNLLIGTAILPLLLTATALAASFTIINGQTETTTQTLSDPNDTGTIEAGGTLATGANPALLMLSTGQSTTNSGTISTSGAATYGISSSGATATITNSGTVNTSGNSANGIYSSGATATISNSGTISTSGAAAHGIYSSGTAATATITNSGAINTAGNNAAGIVSAGVTASITNSGTISTLGQYANAIYSNGPAATITNSGTISTAGDNAYAIFSAGVTANITNNGTISISGDSALGVYSNGATATIVNNGTVNTSGIGALGLYSAGSNSVITNNGTVNTTGKAASGIYAYGSTATVANSGAISTSGDNAAGIRSNRDTVTITNSGTIKATGFNAMSIDATDLNATVTNSGTLISQQSNAVRFDSNNGTLNLLPGTLIQGGIAFSDPGTATLDIGPGFANAAFTLTGMPTTINTNGQPYVVSGNIVALVDPTGFDGASTMLTQSTRAIADVIDNHTASPASGGTGPSSALGYAASNDNQATNAAAVMAIAGQPTANGLAWWSDVFGGYRHQGNSDYVQGGVIAGLDGSLAPNTTAGVFVGAATGRPQGTATRIDSTSLFGGAYLDQRVQALFAKFAVTGGVMLNNSNRQVLNNLAPGGVDTASANFNGFFISPSVTVGIDQQVKGMVITPSLRLRYAGLFQNGYSETGSIANLTIGNQNTHVFEVRAQVNAALDTRHTENGDHNTSVRAGVDGIFTRGDAITANLLGTGLTLAGSTNTSEARGFVGLDTAFNAYNGINFTAGVEAGYSTTNAFTVSANVGAKGHF</sequence>
<protein>
    <submittedName>
        <fullName evidence="3">Autotransporter domain-containing protein</fullName>
    </submittedName>
</protein>
<dbReference type="RefSeq" id="WP_282220421.1">
    <property type="nucleotide sequence ID" value="NZ_CP118246.1"/>
</dbReference>
<dbReference type="EMBL" id="CP118246">
    <property type="protein sequence ID" value="WDR04036.1"/>
    <property type="molecule type" value="Genomic_DNA"/>
</dbReference>
<dbReference type="SUPFAM" id="SSF103515">
    <property type="entry name" value="Autotransporter"/>
    <property type="match status" value="1"/>
</dbReference>
<reference evidence="3 4" key="1">
    <citation type="submission" date="2023-02" db="EMBL/GenBank/DDBJ databases">
        <title>Devosia algicola sp. nov., isolated from the phycosphere of marine algae.</title>
        <authorList>
            <person name="Kim J.M."/>
            <person name="Lee J.K."/>
            <person name="Choi B.J."/>
            <person name="Bayburt H."/>
            <person name="Jeon C.O."/>
        </authorList>
    </citation>
    <scope>NUCLEOTIDE SEQUENCE [LARGE SCALE GENOMIC DNA]</scope>
    <source>
        <strain evidence="3 4">G20-9</strain>
    </source>
</reference>
<accession>A0ABY7YS11</accession>
<keyword evidence="4" id="KW-1185">Reference proteome</keyword>
<dbReference type="SMART" id="SM00869">
    <property type="entry name" value="Autotransporter"/>
    <property type="match status" value="1"/>
</dbReference>
<feature type="signal peptide" evidence="1">
    <location>
        <begin position="1"/>
        <end position="25"/>
    </location>
</feature>
<proteinExistence type="predicted"/>
<gene>
    <name evidence="3" type="ORF">PSQ19_08505</name>
</gene>
<dbReference type="Gene3D" id="2.160.20.20">
    <property type="match status" value="1"/>
</dbReference>
<dbReference type="InterPro" id="IPR005546">
    <property type="entry name" value="Autotransporte_beta"/>
</dbReference>
<evidence type="ECO:0000256" key="1">
    <source>
        <dbReference type="SAM" id="SignalP"/>
    </source>
</evidence>
<dbReference type="Pfam" id="PF03797">
    <property type="entry name" value="Autotransporter"/>
    <property type="match status" value="1"/>
</dbReference>
<organism evidence="3 4">
    <name type="scientific">Devosia algicola</name>
    <dbReference type="NCBI Taxonomy" id="3026418"/>
    <lineage>
        <taxon>Bacteria</taxon>
        <taxon>Pseudomonadati</taxon>
        <taxon>Pseudomonadota</taxon>
        <taxon>Alphaproteobacteria</taxon>
        <taxon>Hyphomicrobiales</taxon>
        <taxon>Devosiaceae</taxon>
        <taxon>Devosia</taxon>
    </lineage>
</organism>
<dbReference type="Proteomes" id="UP001220530">
    <property type="component" value="Chromosome"/>
</dbReference>
<evidence type="ECO:0000313" key="4">
    <source>
        <dbReference type="Proteomes" id="UP001220530"/>
    </source>
</evidence>
<feature type="chain" id="PRO_5045937144" evidence="1">
    <location>
        <begin position="26"/>
        <end position="769"/>
    </location>
</feature>
<dbReference type="Gene3D" id="2.40.128.130">
    <property type="entry name" value="Autotransporter beta-domain"/>
    <property type="match status" value="1"/>
</dbReference>
<name>A0ABY7YS11_9HYPH</name>
<evidence type="ECO:0000313" key="3">
    <source>
        <dbReference type="EMBL" id="WDR04036.1"/>
    </source>
</evidence>
<dbReference type="PROSITE" id="PS51208">
    <property type="entry name" value="AUTOTRANSPORTER"/>
    <property type="match status" value="1"/>
</dbReference>